<comment type="caution">
    <text evidence="1">The sequence shown here is derived from an EMBL/GenBank/DDBJ whole genome shotgun (WGS) entry which is preliminary data.</text>
</comment>
<evidence type="ECO:0000313" key="1">
    <source>
        <dbReference type="EMBL" id="KAI2388990.1"/>
    </source>
</evidence>
<dbReference type="EMBL" id="JALBCA010000027">
    <property type="protein sequence ID" value="KAI2388990.1"/>
    <property type="molecule type" value="Genomic_DNA"/>
</dbReference>
<accession>A0ACB8V0I0</accession>
<gene>
    <name evidence="1" type="ORF">LOY88_002364</name>
</gene>
<organism evidence="1">
    <name type="scientific">Ophidiomyces ophidiicola</name>
    <dbReference type="NCBI Taxonomy" id="1387563"/>
    <lineage>
        <taxon>Eukaryota</taxon>
        <taxon>Fungi</taxon>
        <taxon>Dikarya</taxon>
        <taxon>Ascomycota</taxon>
        <taxon>Pezizomycotina</taxon>
        <taxon>Eurotiomycetes</taxon>
        <taxon>Eurotiomycetidae</taxon>
        <taxon>Onygenales</taxon>
        <taxon>Onygenaceae</taxon>
        <taxon>Ophidiomyces</taxon>
    </lineage>
</organism>
<proteinExistence type="predicted"/>
<protein>
    <submittedName>
        <fullName evidence="1">Uncharacterized protein</fullName>
    </submittedName>
</protein>
<sequence length="241" mass="26576">MDPILGTVQHFPDRQFCPPSQVNIRKAEGSQGCLSSPPTIYTADNVNPCTPPGRTFLDEEGDTPVSESLAESVMKRRRKGIYFYRPLVWKSSPAGGNAVVISSKENDDEMEDKEECFCGSTFNDLASEICTTSAFGSPLKYTVANSYFYLMRSPADRNDGVLSLDEEPLIKKPLLAYPKFSTSGLKTPFEHNRPKMESLRPIIPSPSLSDQIAVPSVRPQAQLYEAAEDTINPAPPAVCRH</sequence>
<name>A0ACB8V0I0_9EURO</name>
<reference evidence="1" key="1">
    <citation type="journal article" date="2022" name="bioRxiv">
        <title>Population genetic analysis of Ophidiomyces ophidiicola, the causative agent of snake fungal disease, indicates recent introductions to the USA.</title>
        <authorList>
            <person name="Ladner J.T."/>
            <person name="Palmer J.M."/>
            <person name="Ettinger C.L."/>
            <person name="Stajich J.E."/>
            <person name="Farrell T.M."/>
            <person name="Glorioso B.M."/>
            <person name="Lawson B."/>
            <person name="Price S.J."/>
            <person name="Stengle A.G."/>
            <person name="Grear D.A."/>
            <person name="Lorch J.M."/>
        </authorList>
    </citation>
    <scope>NUCLEOTIDE SEQUENCE</scope>
    <source>
        <strain evidence="1">NWHC 24266-5</strain>
    </source>
</reference>